<evidence type="ECO:0000313" key="1">
    <source>
        <dbReference type="EMBL" id="KAJ8667440.1"/>
    </source>
</evidence>
<dbReference type="Proteomes" id="UP001239111">
    <property type="component" value="Chromosome 4"/>
</dbReference>
<protein>
    <submittedName>
        <fullName evidence="1">Uncharacterized protein</fullName>
    </submittedName>
</protein>
<proteinExistence type="predicted"/>
<comment type="caution">
    <text evidence="1">The sequence shown here is derived from an EMBL/GenBank/DDBJ whole genome shotgun (WGS) entry which is preliminary data.</text>
</comment>
<evidence type="ECO:0000313" key="2">
    <source>
        <dbReference type="Proteomes" id="UP001239111"/>
    </source>
</evidence>
<gene>
    <name evidence="1" type="ORF">QAD02_009103</name>
</gene>
<keyword evidence="2" id="KW-1185">Reference proteome</keyword>
<sequence length="510" mass="58480">MLCLSVCSRTLKRFPKQKVKSLKSSVCVIRCKMQAAILGDENIAEIEGIHYESNSLTWLHKCAPAFPIDGSKVTIFHEPAKFYAALLEKCRNSKKRITLASLYIGTGEMEKELINSIKKSIESNCGNIKVTILLDYMRGSRGKVNSRNMLKTLLKGEVGNHCNVFLYHTPRLRGLLKALIPDRFNELIGLQHMKLYVIDDTLIISGANLSNDYFSNRQDRYFMFEDCKELCDFYCDLVNRVSEFSFQLNSDGTDYWNENSFHPVESSNDVFVSEASDKVRSLFLKEINKRSDLHKQDLKEDTWVFPLVQMGQLNIRHDSQITLQLLKTAQAGSVLRLATGYFNLTTNYKEAIIDSCRAECHLLTAHPEANGFFRAKGVAGGIPAAYSKIENSFFELCKKFKQDQRIKLWEFMKPGWTYHAKGLWYSMPGQQKPSLTLIGSPNFGYRSVERDLETQVALLTTNKNLQDSLQKEYEHLFNSAEVVTSSTFQQKERIPPAWVRVAVLLFRYYF</sequence>
<accession>A0ACC2NCT1</accession>
<dbReference type="EMBL" id="CM056744">
    <property type="protein sequence ID" value="KAJ8667440.1"/>
    <property type="molecule type" value="Genomic_DNA"/>
</dbReference>
<reference evidence="1" key="1">
    <citation type="submission" date="2023-04" db="EMBL/GenBank/DDBJ databases">
        <title>A chromosome-level genome assembly of the parasitoid wasp Eretmocerus hayati.</title>
        <authorList>
            <person name="Zhong Y."/>
            <person name="Liu S."/>
            <person name="Liu Y."/>
        </authorList>
    </citation>
    <scope>NUCLEOTIDE SEQUENCE</scope>
    <source>
        <strain evidence="1">ZJU_SS_LIU_2023</strain>
    </source>
</reference>
<name>A0ACC2NCT1_9HYME</name>
<organism evidence="1 2">
    <name type="scientific">Eretmocerus hayati</name>
    <dbReference type="NCBI Taxonomy" id="131215"/>
    <lineage>
        <taxon>Eukaryota</taxon>
        <taxon>Metazoa</taxon>
        <taxon>Ecdysozoa</taxon>
        <taxon>Arthropoda</taxon>
        <taxon>Hexapoda</taxon>
        <taxon>Insecta</taxon>
        <taxon>Pterygota</taxon>
        <taxon>Neoptera</taxon>
        <taxon>Endopterygota</taxon>
        <taxon>Hymenoptera</taxon>
        <taxon>Apocrita</taxon>
        <taxon>Proctotrupomorpha</taxon>
        <taxon>Chalcidoidea</taxon>
        <taxon>Aphelinidae</taxon>
        <taxon>Aphelininae</taxon>
        <taxon>Eretmocerus</taxon>
    </lineage>
</organism>